<dbReference type="PANTHER" id="PTHR34407">
    <property type="entry name" value="EXPRESSED PROTEIN"/>
    <property type="match status" value="1"/>
</dbReference>
<reference evidence="2 3" key="1">
    <citation type="submission" date="2017-08" db="EMBL/GenBank/DDBJ databases">
        <title>Acidophilic green algal genome provides insights into adaptation to an acidic environment.</title>
        <authorList>
            <person name="Hirooka S."/>
            <person name="Hirose Y."/>
            <person name="Kanesaki Y."/>
            <person name="Higuchi S."/>
            <person name="Fujiwara T."/>
            <person name="Onuma R."/>
            <person name="Era A."/>
            <person name="Ohbayashi R."/>
            <person name="Uzuka A."/>
            <person name="Nozaki H."/>
            <person name="Yoshikawa H."/>
            <person name="Miyagishima S.Y."/>
        </authorList>
    </citation>
    <scope>NUCLEOTIDE SEQUENCE [LARGE SCALE GENOMIC DNA]</scope>
    <source>
        <strain evidence="2 3">NIES-2499</strain>
    </source>
</reference>
<dbReference type="EMBL" id="BEGY01000003">
    <property type="protein sequence ID" value="GAX73477.1"/>
    <property type="molecule type" value="Genomic_DNA"/>
</dbReference>
<feature type="region of interest" description="Disordered" evidence="1">
    <location>
        <begin position="151"/>
        <end position="192"/>
    </location>
</feature>
<dbReference type="OrthoDB" id="536540at2759"/>
<organism evidence="2 3">
    <name type="scientific">Chlamydomonas eustigma</name>
    <dbReference type="NCBI Taxonomy" id="1157962"/>
    <lineage>
        <taxon>Eukaryota</taxon>
        <taxon>Viridiplantae</taxon>
        <taxon>Chlorophyta</taxon>
        <taxon>core chlorophytes</taxon>
        <taxon>Chlorophyceae</taxon>
        <taxon>CS clade</taxon>
        <taxon>Chlamydomonadales</taxon>
        <taxon>Chlamydomonadaceae</taxon>
        <taxon>Chlamydomonas</taxon>
    </lineage>
</organism>
<dbReference type="InterPro" id="IPR036514">
    <property type="entry name" value="SGNH_hydro_sf"/>
</dbReference>
<keyword evidence="3" id="KW-1185">Reference proteome</keyword>
<comment type="caution">
    <text evidence="2">The sequence shown here is derived from an EMBL/GenBank/DDBJ whole genome shotgun (WGS) entry which is preliminary data.</text>
</comment>
<sequence>MQAIAGNSRVNCHLLAPYALYALFFFRLSASISKEGELLSEVWRYQPELPLSLLSQSVGLQGDKQRLERVVNKLINGEPVQMALLGGSLSLRGWNFPDESYIRQLHKWLELTFVPGCRNEAAKRLTHEAASPSPPQWKGKLDFRTSKKLREGAVKGQAVRSRPSVETSLPQVHPSVHGGHQSTEGPIASSLYPKPLMNTTGTEDLDAMWPAEDEWIPARGPGPSSEIHTLPSAGYRGGVLGQDPIPHDGGASVGSSVPSTRRGHMCRDSNVDLVVLAVPAAGPGYTERCVLSQMPEGVDLVILDFGINDYQSGEKLDHPERRALERIIRKILSLPEHPAVIMFEAWSAYQANGAFAGSGKDGKGLKIENLPQDRHVTIAEYYGEIQVVSARAALWQLMKASEDDGNLLIFLGRHFSNDMIHVTPFGHRWYADLLINYLREITTVVLTRQIAAQTLGSTFPSQLQHKSRQSGISTNPAATSQFNRPDSGSRSTHAHSIMSCWSGTASDASGGSGNCTIPGNMGKSYSVLSTPLGLKPPLFSNNEYEDSGVCAIGESFAALVSVSDGWLWLDEGSSGRPKWGFASEQVGKPLTIQLDISKFEQSQRVAISGNVPQPVKPLVAMLIYLSSWKDMGIANITCSERCFCSTSQVNGMSKEKRFRASVPALHKFNVLPKGLFERAPDTDAQFQVEGSAASSKPSICQISVEILQMTFPFFPN</sequence>
<feature type="region of interest" description="Disordered" evidence="1">
    <location>
        <begin position="461"/>
        <end position="494"/>
    </location>
</feature>
<protein>
    <recommendedName>
        <fullName evidence="4">SGNH hydrolase-type esterase domain-containing protein</fullName>
    </recommendedName>
</protein>
<evidence type="ECO:0000313" key="3">
    <source>
        <dbReference type="Proteomes" id="UP000232323"/>
    </source>
</evidence>
<evidence type="ECO:0000256" key="1">
    <source>
        <dbReference type="SAM" id="MobiDB-lite"/>
    </source>
</evidence>
<accession>A0A250WRK2</accession>
<feature type="compositionally biased region" description="Polar residues" evidence="1">
    <location>
        <begin position="461"/>
        <end position="491"/>
    </location>
</feature>
<dbReference type="AlphaFoldDB" id="A0A250WRK2"/>
<name>A0A250WRK2_9CHLO</name>
<dbReference type="Gene3D" id="3.40.50.1110">
    <property type="entry name" value="SGNH hydrolase"/>
    <property type="match status" value="1"/>
</dbReference>
<proteinExistence type="predicted"/>
<dbReference type="Proteomes" id="UP000232323">
    <property type="component" value="Unassembled WGS sequence"/>
</dbReference>
<evidence type="ECO:0008006" key="4">
    <source>
        <dbReference type="Google" id="ProtNLM"/>
    </source>
</evidence>
<dbReference type="SUPFAM" id="SSF52266">
    <property type="entry name" value="SGNH hydrolase"/>
    <property type="match status" value="1"/>
</dbReference>
<gene>
    <name evidence="2" type="ORF">CEUSTIGMA_g929.t1</name>
</gene>
<evidence type="ECO:0000313" key="2">
    <source>
        <dbReference type="EMBL" id="GAX73477.1"/>
    </source>
</evidence>
<dbReference type="PANTHER" id="PTHR34407:SF1">
    <property type="entry name" value="SGNH HYDROLASE-TYPE ESTERASE DOMAIN-CONTAINING PROTEIN"/>
    <property type="match status" value="1"/>
</dbReference>